<protein>
    <submittedName>
        <fullName evidence="4">GNAT family N-acetyltransferase</fullName>
    </submittedName>
    <submittedName>
        <fullName evidence="5">L-amino acid N-acyltransferase YncA</fullName>
    </submittedName>
</protein>
<dbReference type="InterPro" id="IPR000182">
    <property type="entry name" value="GNAT_dom"/>
</dbReference>
<keyword evidence="7" id="KW-1185">Reference proteome</keyword>
<evidence type="ECO:0000313" key="5">
    <source>
        <dbReference type="EMBL" id="SHG36108.1"/>
    </source>
</evidence>
<dbReference type="EMBL" id="WWVX01000008">
    <property type="protein sequence ID" value="MZL70538.1"/>
    <property type="molecule type" value="Genomic_DNA"/>
</dbReference>
<evidence type="ECO:0000256" key="1">
    <source>
        <dbReference type="ARBA" id="ARBA00022679"/>
    </source>
</evidence>
<dbReference type="SUPFAM" id="SSF55729">
    <property type="entry name" value="Acyl-CoA N-acyltransferases (Nat)"/>
    <property type="match status" value="1"/>
</dbReference>
<dbReference type="InterPro" id="IPR016181">
    <property type="entry name" value="Acyl_CoA_acyltransferase"/>
</dbReference>
<dbReference type="EMBL" id="FQVY01000003">
    <property type="protein sequence ID" value="SHG36108.1"/>
    <property type="molecule type" value="Genomic_DNA"/>
</dbReference>
<reference evidence="4 7" key="3">
    <citation type="journal article" date="2019" name="Nat. Med.">
        <title>A library of human gut bacterial isolates paired with longitudinal multiomics data enables mechanistic microbiome research.</title>
        <authorList>
            <person name="Poyet M."/>
            <person name="Groussin M."/>
            <person name="Gibbons S.M."/>
            <person name="Avila-Pacheco J."/>
            <person name="Jiang X."/>
            <person name="Kearney S.M."/>
            <person name="Perrotta A.R."/>
            <person name="Berdy B."/>
            <person name="Zhao S."/>
            <person name="Lieberman T.D."/>
            <person name="Swanson P.K."/>
            <person name="Smith M."/>
            <person name="Roesemann S."/>
            <person name="Alexander J.E."/>
            <person name="Rich S.A."/>
            <person name="Livny J."/>
            <person name="Vlamakis H."/>
            <person name="Clish C."/>
            <person name="Bullock K."/>
            <person name="Deik A."/>
            <person name="Scott J."/>
            <person name="Pierce K.A."/>
            <person name="Xavier R.J."/>
            <person name="Alm E.J."/>
        </authorList>
    </citation>
    <scope>NUCLEOTIDE SEQUENCE [LARGE SCALE GENOMIC DNA]</scope>
    <source>
        <strain evidence="4 7">BIOML-A2</strain>
    </source>
</reference>
<evidence type="ECO:0000259" key="3">
    <source>
        <dbReference type="PROSITE" id="PS51186"/>
    </source>
</evidence>
<dbReference type="CDD" id="cd04301">
    <property type="entry name" value="NAT_SF"/>
    <property type="match status" value="1"/>
</dbReference>
<dbReference type="RefSeq" id="WP_021660281.1">
    <property type="nucleotide sequence ID" value="NZ_FQVY01000003.1"/>
</dbReference>
<accession>A0AAQ1RWL3</accession>
<dbReference type="PROSITE" id="PS51186">
    <property type="entry name" value="GNAT"/>
    <property type="match status" value="1"/>
</dbReference>
<evidence type="ECO:0000313" key="7">
    <source>
        <dbReference type="Proteomes" id="UP000474718"/>
    </source>
</evidence>
<reference evidence="5" key="2">
    <citation type="submission" date="2016-11" db="EMBL/GenBank/DDBJ databases">
        <authorList>
            <person name="Varghese N."/>
            <person name="Submissions S."/>
        </authorList>
    </citation>
    <scope>NUCLEOTIDE SEQUENCE</scope>
    <source>
        <strain evidence="5">DSM 4029</strain>
    </source>
</reference>
<dbReference type="PANTHER" id="PTHR43877">
    <property type="entry name" value="AMINOALKYLPHOSPHONATE N-ACETYLTRANSFERASE-RELATED-RELATED"/>
    <property type="match status" value="1"/>
</dbReference>
<dbReference type="Proteomes" id="UP000184089">
    <property type="component" value="Unassembled WGS sequence"/>
</dbReference>
<dbReference type="AlphaFoldDB" id="A0AAQ1RWL3"/>
<evidence type="ECO:0000313" key="4">
    <source>
        <dbReference type="EMBL" id="MZL70538.1"/>
    </source>
</evidence>
<reference evidence="6" key="1">
    <citation type="submission" date="2016-11" db="EMBL/GenBank/DDBJ databases">
        <authorList>
            <person name="Jaros S."/>
            <person name="Januszkiewicz K."/>
            <person name="Wedrychowicz H."/>
        </authorList>
    </citation>
    <scope>NUCLEOTIDE SEQUENCE [LARGE SCALE GENOMIC DNA]</scope>
    <source>
        <strain evidence="6">DSM 4029</strain>
    </source>
</reference>
<dbReference type="Pfam" id="PF00583">
    <property type="entry name" value="Acetyltransf_1"/>
    <property type="match status" value="1"/>
</dbReference>
<gene>
    <name evidence="4" type="ORF">GT747_12345</name>
    <name evidence="5" type="ORF">SAMN05444424_2244</name>
</gene>
<proteinExistence type="predicted"/>
<dbReference type="Proteomes" id="UP000474718">
    <property type="component" value="Unassembled WGS sequence"/>
</dbReference>
<keyword evidence="1" id="KW-0808">Transferase</keyword>
<sequence>MTLREAAVGDLDSLLHLYLHLHETALPPEGEGLRAAWRQLLDDPGCHLIAVEEEGCILASCTCYLLPNLTRGARPFALVENVVTHPAHRRRDCATACLRRAEEIARRAGCYKIMLMSGARDEGTLSFYREAGFDSGEKTAFIRRL</sequence>
<dbReference type="GO" id="GO:0016747">
    <property type="term" value="F:acyltransferase activity, transferring groups other than amino-acyl groups"/>
    <property type="evidence" value="ECO:0007669"/>
    <property type="project" value="InterPro"/>
</dbReference>
<comment type="caution">
    <text evidence="5">The sequence shown here is derived from an EMBL/GenBank/DDBJ whole genome shotgun (WGS) entry which is preliminary data.</text>
</comment>
<evidence type="ECO:0000313" key="6">
    <source>
        <dbReference type="Proteomes" id="UP000184089"/>
    </source>
</evidence>
<feature type="domain" description="N-acetyltransferase" evidence="3">
    <location>
        <begin position="1"/>
        <end position="145"/>
    </location>
</feature>
<name>A0AAQ1RWL3_9FIRM</name>
<organism evidence="5 6">
    <name type="scientific">Bittarella massiliensis</name>
    <name type="common">ex Durand et al. 2017</name>
    <dbReference type="NCBI Taxonomy" id="1720313"/>
    <lineage>
        <taxon>Bacteria</taxon>
        <taxon>Bacillati</taxon>
        <taxon>Bacillota</taxon>
        <taxon>Clostridia</taxon>
        <taxon>Eubacteriales</taxon>
        <taxon>Oscillospiraceae</taxon>
        <taxon>Bittarella (ex Durand et al. 2017)</taxon>
    </lineage>
</organism>
<keyword evidence="2" id="KW-0012">Acyltransferase</keyword>
<evidence type="ECO:0000256" key="2">
    <source>
        <dbReference type="ARBA" id="ARBA00023315"/>
    </source>
</evidence>
<dbReference type="InterPro" id="IPR050832">
    <property type="entry name" value="Bact_Acetyltransf"/>
</dbReference>
<dbReference type="Gene3D" id="3.40.630.30">
    <property type="match status" value="1"/>
</dbReference>